<evidence type="ECO:0000256" key="1">
    <source>
        <dbReference type="ARBA" id="ARBA00022729"/>
    </source>
</evidence>
<keyword evidence="5" id="KW-1185">Reference proteome</keyword>
<reference evidence="3 4" key="1">
    <citation type="submission" date="2018-05" db="EMBL/GenBank/DDBJ databases">
        <title>Genomic Encyclopedia of Archaeal and Bacterial Type Strains, Phase II (KMG-II): from individual species to whole genera.</title>
        <authorList>
            <person name="Goeker M."/>
        </authorList>
    </citation>
    <scope>NUCLEOTIDE SEQUENCE [LARGE SCALE GENOMIC DNA]</scope>
    <source>
        <strain evidence="3 4">DSM 23514</strain>
    </source>
</reference>
<keyword evidence="1" id="KW-0732">Signal</keyword>
<dbReference type="Proteomes" id="UP000651837">
    <property type="component" value="Unassembled WGS sequence"/>
</dbReference>
<dbReference type="NCBIfam" id="TIGR04183">
    <property type="entry name" value="Por_Secre_tail"/>
    <property type="match status" value="1"/>
</dbReference>
<evidence type="ECO:0000313" key="5">
    <source>
        <dbReference type="Proteomes" id="UP000651837"/>
    </source>
</evidence>
<dbReference type="InterPro" id="IPR026444">
    <property type="entry name" value="Secre_tail"/>
</dbReference>
<reference evidence="2 5" key="2">
    <citation type="submission" date="2020-07" db="EMBL/GenBank/DDBJ databases">
        <title>The draft genome sequence of Maribacter polysiphoniae KCTC 22021.</title>
        <authorList>
            <person name="Mu L."/>
        </authorList>
    </citation>
    <scope>NUCLEOTIDE SEQUENCE [LARGE SCALE GENOMIC DNA]</scope>
    <source>
        <strain evidence="2 5">KCTC 22021</strain>
    </source>
</reference>
<dbReference type="AlphaFoldDB" id="A0A316EEI2"/>
<dbReference type="RefSeq" id="WP_109654097.1">
    <property type="nucleotide sequence ID" value="NZ_JACWLN010000011.1"/>
</dbReference>
<evidence type="ECO:0000313" key="2">
    <source>
        <dbReference type="EMBL" id="MBD1262546.1"/>
    </source>
</evidence>
<dbReference type="EMBL" id="QGGQ01000012">
    <property type="protein sequence ID" value="PWK21380.1"/>
    <property type="molecule type" value="Genomic_DNA"/>
</dbReference>
<dbReference type="EMBL" id="JACWLN010000011">
    <property type="protein sequence ID" value="MBD1262546.1"/>
    <property type="molecule type" value="Genomic_DNA"/>
</dbReference>
<sequence length="387" mass="43610">MRTIVLPILILFLLYEGSAQVNVEEVGQMPMELMENSGHIFYNGSLVSHNDSGNAPILYVLDTVNMQITRRVTVLNGTNMDWEDLSQDDAYIYVADIGNYSGIRTDLAIYKISKDDFDRSDEVSAEIIKFKYEDQQDFVDNGESNWDAEALTVFNDQLLLFTKQWLDEGTVVYSIPKEAGDYVAKRVASYAAGGLITGASYDALQNDLLLVAYSSTLSPFVLISRDIGMSSLFGDAVERIPLDIGFAQAESITTVGLQRYFIGTEQFVRENYGIHLDPMLYAIQFKKDNDPIDEMEEEEEENPDIDHQEDRLLLFDSYNPEKLQYDLLSNKSILAQAVFDTSGKMVQFTLGADIENNDLDVTTFKSGVYYLTLYLGDKVLSKAFVAY</sequence>
<dbReference type="Proteomes" id="UP000245667">
    <property type="component" value="Unassembled WGS sequence"/>
</dbReference>
<dbReference type="OrthoDB" id="9798438at2"/>
<organism evidence="3 4">
    <name type="scientific">Maribacter polysiphoniae</name>
    <dbReference type="NCBI Taxonomy" id="429344"/>
    <lineage>
        <taxon>Bacteria</taxon>
        <taxon>Pseudomonadati</taxon>
        <taxon>Bacteroidota</taxon>
        <taxon>Flavobacteriia</taxon>
        <taxon>Flavobacteriales</taxon>
        <taxon>Flavobacteriaceae</taxon>
        <taxon>Maribacter</taxon>
    </lineage>
</organism>
<protein>
    <submittedName>
        <fullName evidence="3">Putative secreted protein (Por secretion system target)</fullName>
    </submittedName>
    <submittedName>
        <fullName evidence="2">T9SS type A sorting domain-containing protein</fullName>
    </submittedName>
</protein>
<accession>A0A316EEI2</accession>
<evidence type="ECO:0000313" key="3">
    <source>
        <dbReference type="EMBL" id="PWK21380.1"/>
    </source>
</evidence>
<evidence type="ECO:0000313" key="4">
    <source>
        <dbReference type="Proteomes" id="UP000245667"/>
    </source>
</evidence>
<name>A0A316EEI2_9FLAO</name>
<comment type="caution">
    <text evidence="3">The sequence shown here is derived from an EMBL/GenBank/DDBJ whole genome shotgun (WGS) entry which is preliminary data.</text>
</comment>
<proteinExistence type="predicted"/>
<gene>
    <name evidence="2" type="ORF">HZY62_18250</name>
    <name evidence="3" type="ORF">LX92_03885</name>
</gene>